<dbReference type="Pfam" id="PF03466">
    <property type="entry name" value="LysR_substrate"/>
    <property type="match status" value="1"/>
</dbReference>
<dbReference type="PANTHER" id="PTHR30346">
    <property type="entry name" value="TRANSCRIPTIONAL DUAL REGULATOR HCAR-RELATED"/>
    <property type="match status" value="1"/>
</dbReference>
<dbReference type="Gene3D" id="3.40.190.290">
    <property type="match status" value="1"/>
</dbReference>
<keyword evidence="4" id="KW-0804">Transcription</keyword>
<dbReference type="AlphaFoldDB" id="A0A9D1D5I6"/>
<evidence type="ECO:0000256" key="2">
    <source>
        <dbReference type="ARBA" id="ARBA00023015"/>
    </source>
</evidence>
<feature type="domain" description="HTH lysR-type" evidence="5">
    <location>
        <begin position="5"/>
        <end position="62"/>
    </location>
</feature>
<dbReference type="Gene3D" id="1.10.10.10">
    <property type="entry name" value="Winged helix-like DNA-binding domain superfamily/Winged helix DNA-binding domain"/>
    <property type="match status" value="2"/>
</dbReference>
<dbReference type="InterPro" id="IPR000847">
    <property type="entry name" value="LysR_HTH_N"/>
</dbReference>
<dbReference type="SUPFAM" id="SSF46894">
    <property type="entry name" value="C-terminal effector domain of the bipartite response regulators"/>
    <property type="match status" value="1"/>
</dbReference>
<evidence type="ECO:0000259" key="6">
    <source>
        <dbReference type="Pfam" id="PF03466"/>
    </source>
</evidence>
<evidence type="ECO:0008006" key="9">
    <source>
        <dbReference type="Google" id="ProtNLM"/>
    </source>
</evidence>
<dbReference type="GO" id="GO:0032993">
    <property type="term" value="C:protein-DNA complex"/>
    <property type="evidence" value="ECO:0007669"/>
    <property type="project" value="TreeGrafter"/>
</dbReference>
<proteinExistence type="inferred from homology"/>
<dbReference type="Pfam" id="PF00126">
    <property type="entry name" value="HTH_1"/>
    <property type="match status" value="1"/>
</dbReference>
<dbReference type="CDD" id="cd05466">
    <property type="entry name" value="PBP2_LTTR_substrate"/>
    <property type="match status" value="1"/>
</dbReference>
<accession>A0A9D1D5I6</accession>
<dbReference type="InterPro" id="IPR036390">
    <property type="entry name" value="WH_DNA-bd_sf"/>
</dbReference>
<keyword evidence="3" id="KW-0238">DNA-binding</keyword>
<dbReference type="EMBL" id="DVGC01000006">
    <property type="protein sequence ID" value="HIR04619.1"/>
    <property type="molecule type" value="Genomic_DNA"/>
</dbReference>
<evidence type="ECO:0000256" key="1">
    <source>
        <dbReference type="ARBA" id="ARBA00009437"/>
    </source>
</evidence>
<comment type="caution">
    <text evidence="7">The sequence shown here is derived from an EMBL/GenBank/DDBJ whole genome shotgun (WGS) entry which is preliminary data.</text>
</comment>
<protein>
    <recommendedName>
        <fullName evidence="9">HTH lysR-type domain-containing protein</fullName>
    </recommendedName>
</protein>
<reference evidence="7" key="2">
    <citation type="journal article" date="2021" name="PeerJ">
        <title>Extensive microbial diversity within the chicken gut microbiome revealed by metagenomics and culture.</title>
        <authorList>
            <person name="Gilroy R."/>
            <person name="Ravi A."/>
            <person name="Getino M."/>
            <person name="Pursley I."/>
            <person name="Horton D.L."/>
            <person name="Alikhan N.F."/>
            <person name="Baker D."/>
            <person name="Gharbi K."/>
            <person name="Hall N."/>
            <person name="Watson M."/>
            <person name="Adriaenssens E.M."/>
            <person name="Foster-Nyarko E."/>
            <person name="Jarju S."/>
            <person name="Secka A."/>
            <person name="Antonio M."/>
            <person name="Oren A."/>
            <person name="Chaudhuri R.R."/>
            <person name="La Ragione R."/>
            <person name="Hildebrand F."/>
            <person name="Pallen M.J."/>
        </authorList>
    </citation>
    <scope>NUCLEOTIDE SEQUENCE</scope>
    <source>
        <strain evidence="7">CHK180-2868</strain>
    </source>
</reference>
<dbReference type="Proteomes" id="UP000824250">
    <property type="component" value="Unassembled WGS sequence"/>
</dbReference>
<evidence type="ECO:0000313" key="8">
    <source>
        <dbReference type="Proteomes" id="UP000824250"/>
    </source>
</evidence>
<keyword evidence="2" id="KW-0805">Transcription regulation</keyword>
<dbReference type="PANTHER" id="PTHR30346:SF28">
    <property type="entry name" value="HTH-TYPE TRANSCRIPTIONAL REGULATOR CYNR"/>
    <property type="match status" value="1"/>
</dbReference>
<dbReference type="InterPro" id="IPR036388">
    <property type="entry name" value="WH-like_DNA-bd_sf"/>
</dbReference>
<gene>
    <name evidence="7" type="ORF">IAB28_01440</name>
</gene>
<comment type="similarity">
    <text evidence="1">Belongs to the LysR transcriptional regulatory family.</text>
</comment>
<dbReference type="InterPro" id="IPR005119">
    <property type="entry name" value="LysR_subst-bd"/>
</dbReference>
<dbReference type="SUPFAM" id="SSF53850">
    <property type="entry name" value="Periplasmic binding protein-like II"/>
    <property type="match status" value="1"/>
</dbReference>
<dbReference type="SUPFAM" id="SSF46785">
    <property type="entry name" value="Winged helix' DNA-binding domain"/>
    <property type="match status" value="1"/>
</dbReference>
<feature type="domain" description="LysR substrate-binding" evidence="6">
    <location>
        <begin position="91"/>
        <end position="266"/>
    </location>
</feature>
<sequence length="432" mass="48942">MDIHTLSIYSQVASQKNLNTVSRELNLSVKQIQEQLSLLQAEIGYPLFVQNGEQIILTSVGEHFYECSNSILQAMENFCSAVQPPELKPARVSISLLACSNLLMPLMAAFRETYRSIELQISLQVPDTPCDFSICSEASPVSGDSSALLLKEPFCLVVNKANPLFGRKNVCLHELAGESFIMHSRTNPLRKIVEKNCRQAGFAPKIITETDSIMVFSQLLSANYGVCLVPSVTNQTLFGNTCAMIPVTEPAFYRYLVLKWSGGKGLNDTQKILKTFITSFFDNLPKRPKEIFVQTFGRFDVYINGQPIYFSNKKAKEFLALLIDRQGGIVTMEQAIDCLWENEPYDDRIKRRYRSVVIALRTILKQNHLEDMVVFQRAGAYVNKEIFLCDLYEYLNGNQLCNSHFSGDYLTDYSWGEHLLPLLNQLSCNEIR</sequence>
<dbReference type="GO" id="GO:0003677">
    <property type="term" value="F:DNA binding"/>
    <property type="evidence" value="ECO:0007669"/>
    <property type="project" value="UniProtKB-KW"/>
</dbReference>
<evidence type="ECO:0000256" key="4">
    <source>
        <dbReference type="ARBA" id="ARBA00023163"/>
    </source>
</evidence>
<dbReference type="GO" id="GO:0003700">
    <property type="term" value="F:DNA-binding transcription factor activity"/>
    <property type="evidence" value="ECO:0007669"/>
    <property type="project" value="InterPro"/>
</dbReference>
<evidence type="ECO:0000256" key="3">
    <source>
        <dbReference type="ARBA" id="ARBA00023125"/>
    </source>
</evidence>
<reference evidence="7" key="1">
    <citation type="submission" date="2020-10" db="EMBL/GenBank/DDBJ databases">
        <authorList>
            <person name="Gilroy R."/>
        </authorList>
    </citation>
    <scope>NUCLEOTIDE SEQUENCE</scope>
    <source>
        <strain evidence="7">CHK180-2868</strain>
    </source>
</reference>
<dbReference type="InterPro" id="IPR016032">
    <property type="entry name" value="Sig_transdc_resp-reg_C-effctor"/>
</dbReference>
<evidence type="ECO:0000313" key="7">
    <source>
        <dbReference type="EMBL" id="HIR04619.1"/>
    </source>
</evidence>
<organism evidence="7 8">
    <name type="scientific">Candidatus Copromonas faecavium</name>
    <name type="common">nom. illeg.</name>
    <dbReference type="NCBI Taxonomy" id="2840740"/>
    <lineage>
        <taxon>Bacteria</taxon>
        <taxon>Bacillati</taxon>
        <taxon>Bacillota</taxon>
        <taxon>Clostridia</taxon>
        <taxon>Lachnospirales</taxon>
        <taxon>Lachnospiraceae</taxon>
        <taxon>Candidatus Copromonas (nom. illeg.)</taxon>
    </lineage>
</organism>
<evidence type="ECO:0000259" key="5">
    <source>
        <dbReference type="Pfam" id="PF00126"/>
    </source>
</evidence>
<name>A0A9D1D5I6_9FIRM</name>